<reference evidence="2" key="1">
    <citation type="submission" date="2021-02" db="EMBL/GenBank/DDBJ databases">
        <authorList>
            <person name="Nowell W R."/>
        </authorList>
    </citation>
    <scope>NUCLEOTIDE SEQUENCE</scope>
</reference>
<dbReference type="EMBL" id="CAJOBJ010049475">
    <property type="protein sequence ID" value="CAF4366843.1"/>
    <property type="molecule type" value="Genomic_DNA"/>
</dbReference>
<gene>
    <name evidence="1" type="ORF">BYL167_LOCUS25255</name>
    <name evidence="2" type="ORF">GIL414_LOCUS28660</name>
</gene>
<feature type="non-terminal residue" evidence="2">
    <location>
        <position position="1"/>
    </location>
</feature>
<protein>
    <submittedName>
        <fullName evidence="2">Uncharacterized protein</fullName>
    </submittedName>
</protein>
<organism evidence="2 3">
    <name type="scientific">Rotaria magnacalcarata</name>
    <dbReference type="NCBI Taxonomy" id="392030"/>
    <lineage>
        <taxon>Eukaryota</taxon>
        <taxon>Metazoa</taxon>
        <taxon>Spiralia</taxon>
        <taxon>Gnathifera</taxon>
        <taxon>Rotifera</taxon>
        <taxon>Eurotatoria</taxon>
        <taxon>Bdelloidea</taxon>
        <taxon>Philodinida</taxon>
        <taxon>Philodinidae</taxon>
        <taxon>Rotaria</taxon>
    </lineage>
</organism>
<sequence length="53" mass="5992">MKLAERRTDNQSLQFVLKAYEASAQSSDRKVENETSYKLGQAYLEHGNVDSAL</sequence>
<dbReference type="Proteomes" id="UP000681967">
    <property type="component" value="Unassembled WGS sequence"/>
</dbReference>
<evidence type="ECO:0000313" key="2">
    <source>
        <dbReference type="EMBL" id="CAF4366843.1"/>
    </source>
</evidence>
<dbReference type="AlphaFoldDB" id="A0A8S2UX58"/>
<proteinExistence type="predicted"/>
<feature type="non-terminal residue" evidence="2">
    <location>
        <position position="53"/>
    </location>
</feature>
<dbReference type="Proteomes" id="UP000681720">
    <property type="component" value="Unassembled WGS sequence"/>
</dbReference>
<dbReference type="EMBL" id="CAJOBH010024760">
    <property type="protein sequence ID" value="CAF4243337.1"/>
    <property type="molecule type" value="Genomic_DNA"/>
</dbReference>
<evidence type="ECO:0000313" key="1">
    <source>
        <dbReference type="EMBL" id="CAF4243337.1"/>
    </source>
</evidence>
<accession>A0A8S2UX58</accession>
<evidence type="ECO:0000313" key="3">
    <source>
        <dbReference type="Proteomes" id="UP000681720"/>
    </source>
</evidence>
<comment type="caution">
    <text evidence="2">The sequence shown here is derived from an EMBL/GenBank/DDBJ whole genome shotgun (WGS) entry which is preliminary data.</text>
</comment>
<name>A0A8S2UX58_9BILA</name>